<organism evidence="1 2">
    <name type="scientific">Clitoria ternatea</name>
    <name type="common">Butterfly pea</name>
    <dbReference type="NCBI Taxonomy" id="43366"/>
    <lineage>
        <taxon>Eukaryota</taxon>
        <taxon>Viridiplantae</taxon>
        <taxon>Streptophyta</taxon>
        <taxon>Embryophyta</taxon>
        <taxon>Tracheophyta</taxon>
        <taxon>Spermatophyta</taxon>
        <taxon>Magnoliopsida</taxon>
        <taxon>eudicotyledons</taxon>
        <taxon>Gunneridae</taxon>
        <taxon>Pentapetalae</taxon>
        <taxon>rosids</taxon>
        <taxon>fabids</taxon>
        <taxon>Fabales</taxon>
        <taxon>Fabaceae</taxon>
        <taxon>Papilionoideae</taxon>
        <taxon>50 kb inversion clade</taxon>
        <taxon>NPAAA clade</taxon>
        <taxon>indigoferoid/millettioid clade</taxon>
        <taxon>Phaseoleae</taxon>
        <taxon>Clitoria</taxon>
    </lineage>
</organism>
<dbReference type="Proteomes" id="UP001359559">
    <property type="component" value="Unassembled WGS sequence"/>
</dbReference>
<name>A0AAN9J9L7_CLITE</name>
<evidence type="ECO:0000313" key="1">
    <source>
        <dbReference type="EMBL" id="KAK7294046.1"/>
    </source>
</evidence>
<proteinExistence type="predicted"/>
<reference evidence="1 2" key="1">
    <citation type="submission" date="2024-01" db="EMBL/GenBank/DDBJ databases">
        <title>The genomes of 5 underutilized Papilionoideae crops provide insights into root nodulation and disease resistance.</title>
        <authorList>
            <person name="Yuan L."/>
        </authorList>
    </citation>
    <scope>NUCLEOTIDE SEQUENCE [LARGE SCALE GENOMIC DNA]</scope>
    <source>
        <strain evidence="1">LY-2023</strain>
        <tissue evidence="1">Leaf</tissue>
    </source>
</reference>
<dbReference type="AlphaFoldDB" id="A0AAN9J9L7"/>
<gene>
    <name evidence="1" type="ORF">RJT34_16929</name>
</gene>
<evidence type="ECO:0000313" key="2">
    <source>
        <dbReference type="Proteomes" id="UP001359559"/>
    </source>
</evidence>
<comment type="caution">
    <text evidence="1">The sequence shown here is derived from an EMBL/GenBank/DDBJ whole genome shotgun (WGS) entry which is preliminary data.</text>
</comment>
<sequence>MHYQYPLTVNALVILVLPLCFTAIALDIQLFVTPLSLPLFAFVYENEVEIQLDPDSTDPPSPPLRHKKWKRAHTKKAGDFTSRKAEQVTEKILVAASPVAEPVLVPLLVPISTKGSCVGEDPDGTSTSIDLGRRCQLFLDGVPDPVAIGMVYNTGSTVHKQLIGWHVKGILGPSYHI</sequence>
<protein>
    <submittedName>
        <fullName evidence="1">Uncharacterized protein</fullName>
    </submittedName>
</protein>
<keyword evidence="2" id="KW-1185">Reference proteome</keyword>
<dbReference type="EMBL" id="JAYKXN010000004">
    <property type="protein sequence ID" value="KAK7294046.1"/>
    <property type="molecule type" value="Genomic_DNA"/>
</dbReference>
<accession>A0AAN9J9L7</accession>